<evidence type="ECO:0000256" key="3">
    <source>
        <dbReference type="SAM" id="SignalP"/>
    </source>
</evidence>
<keyword evidence="3" id="KW-0732">Signal</keyword>
<feature type="transmembrane region" description="Helical" evidence="2">
    <location>
        <begin position="185"/>
        <end position="210"/>
    </location>
</feature>
<keyword evidence="2" id="KW-0472">Membrane</keyword>
<dbReference type="Proteomes" id="UP000887226">
    <property type="component" value="Unassembled WGS sequence"/>
</dbReference>
<feature type="domain" description="WSC" evidence="4">
    <location>
        <begin position="36"/>
        <end position="125"/>
    </location>
</feature>
<evidence type="ECO:0000259" key="4">
    <source>
        <dbReference type="PROSITE" id="PS51212"/>
    </source>
</evidence>
<evidence type="ECO:0000256" key="2">
    <source>
        <dbReference type="SAM" id="Phobius"/>
    </source>
</evidence>
<dbReference type="SMART" id="SM00321">
    <property type="entry name" value="WSC"/>
    <property type="match status" value="1"/>
</dbReference>
<dbReference type="PROSITE" id="PS51212">
    <property type="entry name" value="WSC"/>
    <property type="match status" value="1"/>
</dbReference>
<sequence length="279" mass="29297">MLPNITLFTAAAGLLQFTRASSSASPVNLKARQYRTQTLEGCYSSTGGAELNSTNLFNTDGYCQQMCYPLEKAVVLLSEGTKCWCGDLLPNNATLVSDSKCNVPCTGDEDTYCGGYGGYYTVWNDGYLLVEPDEAPLSTSSTSSSISSTSATSSKSAAQTTSVVTTAPAATSSTSSSGQDSSTNVAAVAAGTSVTLVALAAIGAGVFVFLRSKKRREIEEEHKKSAAQNSAFQKPPLSAGSSFNSPLDPVVMARRQSDGSIADNQDYSRRILKVCTKKD</sequence>
<evidence type="ECO:0000256" key="1">
    <source>
        <dbReference type="SAM" id="MobiDB-lite"/>
    </source>
</evidence>
<feature type="chain" id="PRO_5040402842" description="WSC domain-containing protein" evidence="3">
    <location>
        <begin position="21"/>
        <end position="279"/>
    </location>
</feature>
<keyword evidence="2" id="KW-1133">Transmembrane helix</keyword>
<dbReference type="Pfam" id="PF01822">
    <property type="entry name" value="WSC"/>
    <property type="match status" value="1"/>
</dbReference>
<gene>
    <name evidence="5" type="ORF">BJ878DRAFT_533893</name>
</gene>
<keyword evidence="2" id="KW-0812">Transmembrane</keyword>
<evidence type="ECO:0000313" key="5">
    <source>
        <dbReference type="EMBL" id="KAG9245469.1"/>
    </source>
</evidence>
<keyword evidence="6" id="KW-1185">Reference proteome</keyword>
<reference evidence="5" key="1">
    <citation type="journal article" date="2021" name="IMA Fungus">
        <title>Genomic characterization of three marine fungi, including Emericellopsis atlantica sp. nov. with signatures of a generalist lifestyle and marine biomass degradation.</title>
        <authorList>
            <person name="Hagestad O.C."/>
            <person name="Hou L."/>
            <person name="Andersen J.H."/>
            <person name="Hansen E.H."/>
            <person name="Altermark B."/>
            <person name="Li C."/>
            <person name="Kuhnert E."/>
            <person name="Cox R.J."/>
            <person name="Crous P.W."/>
            <person name="Spatafora J.W."/>
            <person name="Lail K."/>
            <person name="Amirebrahimi M."/>
            <person name="Lipzen A."/>
            <person name="Pangilinan J."/>
            <person name="Andreopoulos W."/>
            <person name="Hayes R.D."/>
            <person name="Ng V."/>
            <person name="Grigoriev I.V."/>
            <person name="Jackson S.A."/>
            <person name="Sutton T.D.S."/>
            <person name="Dobson A.D.W."/>
            <person name="Rama T."/>
        </authorList>
    </citation>
    <scope>NUCLEOTIDE SEQUENCE</scope>
    <source>
        <strain evidence="5">TRa3180A</strain>
    </source>
</reference>
<dbReference type="EMBL" id="MU253846">
    <property type="protein sequence ID" value="KAG9245469.1"/>
    <property type="molecule type" value="Genomic_DNA"/>
</dbReference>
<protein>
    <recommendedName>
        <fullName evidence="4">WSC domain-containing protein</fullName>
    </recommendedName>
</protein>
<feature type="signal peptide" evidence="3">
    <location>
        <begin position="1"/>
        <end position="20"/>
    </location>
</feature>
<name>A0A9P7Z4Y3_9HELO</name>
<accession>A0A9P7Z4Y3</accession>
<evidence type="ECO:0000313" key="6">
    <source>
        <dbReference type="Proteomes" id="UP000887226"/>
    </source>
</evidence>
<dbReference type="OrthoDB" id="2019572at2759"/>
<proteinExistence type="predicted"/>
<dbReference type="AlphaFoldDB" id="A0A9P7Z4Y3"/>
<dbReference type="InterPro" id="IPR002889">
    <property type="entry name" value="WSC_carb-bd"/>
</dbReference>
<comment type="caution">
    <text evidence="5">The sequence shown here is derived from an EMBL/GenBank/DDBJ whole genome shotgun (WGS) entry which is preliminary data.</text>
</comment>
<organism evidence="5 6">
    <name type="scientific">Calycina marina</name>
    <dbReference type="NCBI Taxonomy" id="1763456"/>
    <lineage>
        <taxon>Eukaryota</taxon>
        <taxon>Fungi</taxon>
        <taxon>Dikarya</taxon>
        <taxon>Ascomycota</taxon>
        <taxon>Pezizomycotina</taxon>
        <taxon>Leotiomycetes</taxon>
        <taxon>Helotiales</taxon>
        <taxon>Pezizellaceae</taxon>
        <taxon>Calycina</taxon>
    </lineage>
</organism>
<feature type="region of interest" description="Disordered" evidence="1">
    <location>
        <begin position="220"/>
        <end position="248"/>
    </location>
</feature>